<evidence type="ECO:0000256" key="19">
    <source>
        <dbReference type="SAM" id="Phobius"/>
    </source>
</evidence>
<evidence type="ECO:0000256" key="3">
    <source>
        <dbReference type="ARBA" id="ARBA00022527"/>
    </source>
</evidence>
<dbReference type="GO" id="GO:0016020">
    <property type="term" value="C:membrane"/>
    <property type="evidence" value="ECO:0007669"/>
    <property type="project" value="UniProtKB-SubCell"/>
</dbReference>
<comment type="subcellular location">
    <subcellularLocation>
        <location evidence="1">Membrane</location>
        <topology evidence="1">Single-pass membrane protein</topology>
    </subcellularLocation>
</comment>
<evidence type="ECO:0000313" key="24">
    <source>
        <dbReference type="Proteomes" id="UP001603857"/>
    </source>
</evidence>
<reference evidence="23 24" key="1">
    <citation type="submission" date="2024-08" db="EMBL/GenBank/DDBJ databases">
        <title>Insights into the chromosomal genome structure of Flemingia macrophylla.</title>
        <authorList>
            <person name="Ding Y."/>
            <person name="Zhao Y."/>
            <person name="Bi W."/>
            <person name="Wu M."/>
            <person name="Zhao G."/>
            <person name="Gong Y."/>
            <person name="Li W."/>
            <person name="Zhang P."/>
        </authorList>
    </citation>
    <scope>NUCLEOTIDE SEQUENCE [LARGE SCALE GENOMIC DNA]</scope>
    <source>
        <strain evidence="23">DYQJB</strain>
        <tissue evidence="23">Leaf</tissue>
    </source>
</reference>
<evidence type="ECO:0000256" key="13">
    <source>
        <dbReference type="ARBA" id="ARBA00023157"/>
    </source>
</evidence>
<evidence type="ECO:0000256" key="11">
    <source>
        <dbReference type="ARBA" id="ARBA00022989"/>
    </source>
</evidence>
<dbReference type="PANTHER" id="PTHR27002">
    <property type="entry name" value="RECEPTOR-LIKE SERINE/THREONINE-PROTEIN KINASE SD1-8"/>
    <property type="match status" value="1"/>
</dbReference>
<feature type="binding site" evidence="18">
    <location>
        <position position="576"/>
    </location>
    <ligand>
        <name>ATP</name>
        <dbReference type="ChEBI" id="CHEBI:30616"/>
    </ligand>
</feature>
<dbReference type="PROSITE" id="PS00107">
    <property type="entry name" value="PROTEIN_KINASE_ATP"/>
    <property type="match status" value="1"/>
</dbReference>
<dbReference type="SMART" id="SM00220">
    <property type="entry name" value="S_TKc"/>
    <property type="match status" value="1"/>
</dbReference>
<feature type="domain" description="Gnk2-homologous" evidence="22">
    <location>
        <begin position="25"/>
        <end position="131"/>
    </location>
</feature>
<dbReference type="Proteomes" id="UP001603857">
    <property type="component" value="Unassembled WGS sequence"/>
</dbReference>
<accession>A0ABD1MFB6</accession>
<feature type="domain" description="Protein kinase" evidence="21">
    <location>
        <begin position="549"/>
        <end position="818"/>
    </location>
</feature>
<dbReference type="InterPro" id="IPR008271">
    <property type="entry name" value="Ser/Thr_kinase_AS"/>
</dbReference>
<keyword evidence="12 19" id="KW-0472">Membrane</keyword>
<dbReference type="AlphaFoldDB" id="A0ABD1MFB6"/>
<dbReference type="PROSITE" id="PS50011">
    <property type="entry name" value="PROTEIN_KINASE_DOM"/>
    <property type="match status" value="1"/>
</dbReference>
<dbReference type="InterPro" id="IPR017441">
    <property type="entry name" value="Protein_kinase_ATP_BS"/>
</dbReference>
<keyword evidence="8 18" id="KW-0547">Nucleotide-binding</keyword>
<evidence type="ECO:0000256" key="20">
    <source>
        <dbReference type="SAM" id="SignalP"/>
    </source>
</evidence>
<keyword evidence="24" id="KW-1185">Reference proteome</keyword>
<evidence type="ECO:0000256" key="5">
    <source>
        <dbReference type="ARBA" id="ARBA00022692"/>
    </source>
</evidence>
<protein>
    <recommendedName>
        <fullName evidence="2">non-specific serine/threonine protein kinase</fullName>
        <ecNumber evidence="2">2.7.11.1</ecNumber>
    </recommendedName>
</protein>
<evidence type="ECO:0000256" key="14">
    <source>
        <dbReference type="ARBA" id="ARBA00023170"/>
    </source>
</evidence>
<sequence length="873" mass="98182">MASLNILFLFIVLILATSEAQEDDPSLINQNCSSEKTNFGTPFHSNLKTLLSSLLPSKATEGSKFYNTTITDKNPSDSVYGVFMCRGDLPPTICSQCVLSATRNLLSECSLNKEAVIWYNECMVRYSYHSFFSTMVTAPSCSMANKAQVSNSQSFMSLLESTVNQTAQEASHHQNKYATGQKDVSDSNSSKTLYCLAQCTPDLSPNDCNKCLSEAIGELSHSREGRIGARVLYPSCNIRYELYPFYYSMPPSPEPVPETNADSKSSHDGFVSQNCSTNTMTTIPDSLFQKHLKTLLSYLSLKASIKSFYRSSVANNVYGLFMCRRDLPSKLCQHCVQNAVLRVSPESECHSSEAVIWYDDCMVRYSSKDFSTISTRPRSSKLNITSTIQEHNSFVTVVANTLDEAMSKARQNQRYGTKSSKLNDEQTVYALAQCTGDLSADQCWECLGYILGTEIEWSRLGSVGGRVLYPSCNIRFELHNFYENHNKHTLSPTAKKILIVVVVFASVMILSIRYSFLRRKARNSFGHESVSSEALQFTLGEIKIATNNFSNENKIGRGGFGEVYKGFIDGQRIAVKRLSRNSNQGVNEFKNEISLIAKLQHTNLVRLIGYCVEEQEKMLIYEYLSNKSLDYFLFDTQQGKKLNWLERYNIIKGIAQGILYLHEYSRLKVIHRDLKSSNVLLDENFNPKVSDFGLARIIETSQDQRNTSRIVGTFGYMSPEYAMFGEFSEKSDVYSFGVMILEIITGKKNLGSYESHRSGDNLLSYVWKHWKDQTPLLILDPNVEDSNNEVLKCIQIGLLCVQLNPDTRPTIVTINSYLNSHVIELPIPQEPAIFFGGRSDTSTNVGEPFSIQSTNHSMSISMDKVSTSENIPR</sequence>
<comment type="caution">
    <text evidence="23">The sequence shown here is derived from an EMBL/GenBank/DDBJ whole genome shotgun (WGS) entry which is preliminary data.</text>
</comment>
<dbReference type="EMBL" id="JBGMDY010000005">
    <property type="protein sequence ID" value="KAL2334500.1"/>
    <property type="molecule type" value="Genomic_DNA"/>
</dbReference>
<dbReference type="CDD" id="cd14066">
    <property type="entry name" value="STKc_IRAK"/>
    <property type="match status" value="1"/>
</dbReference>
<dbReference type="EC" id="2.7.11.1" evidence="2"/>
<evidence type="ECO:0000256" key="18">
    <source>
        <dbReference type="PROSITE-ProRule" id="PRU10141"/>
    </source>
</evidence>
<dbReference type="PANTHER" id="PTHR27002:SF402">
    <property type="entry name" value="CYSTEINE-RICH RECEPTOR-KINASE-LIKE PROTEIN"/>
    <property type="match status" value="1"/>
</dbReference>
<evidence type="ECO:0000313" key="23">
    <source>
        <dbReference type="EMBL" id="KAL2334500.1"/>
    </source>
</evidence>
<dbReference type="InterPro" id="IPR000719">
    <property type="entry name" value="Prot_kinase_dom"/>
</dbReference>
<keyword evidence="5 19" id="KW-0812">Transmembrane</keyword>
<proteinExistence type="predicted"/>
<keyword evidence="10 18" id="KW-0067">ATP-binding</keyword>
<dbReference type="GO" id="GO:0006950">
    <property type="term" value="P:response to stress"/>
    <property type="evidence" value="ECO:0007669"/>
    <property type="project" value="UniProtKB-ARBA"/>
</dbReference>
<keyword evidence="15" id="KW-0325">Glycoprotein</keyword>
<comment type="catalytic activity">
    <reaction evidence="16">
        <text>L-threonyl-[protein] + ATP = O-phospho-L-threonyl-[protein] + ADP + H(+)</text>
        <dbReference type="Rhea" id="RHEA:46608"/>
        <dbReference type="Rhea" id="RHEA-COMP:11060"/>
        <dbReference type="Rhea" id="RHEA-COMP:11605"/>
        <dbReference type="ChEBI" id="CHEBI:15378"/>
        <dbReference type="ChEBI" id="CHEBI:30013"/>
        <dbReference type="ChEBI" id="CHEBI:30616"/>
        <dbReference type="ChEBI" id="CHEBI:61977"/>
        <dbReference type="ChEBI" id="CHEBI:456216"/>
        <dbReference type="EC" id="2.7.11.1"/>
    </reaction>
</comment>
<dbReference type="GO" id="GO:0005524">
    <property type="term" value="F:ATP binding"/>
    <property type="evidence" value="ECO:0007669"/>
    <property type="project" value="UniProtKB-UniRule"/>
</dbReference>
<dbReference type="Pfam" id="PF01657">
    <property type="entry name" value="Stress-antifung"/>
    <property type="match status" value="4"/>
</dbReference>
<feature type="transmembrane region" description="Helical" evidence="19">
    <location>
        <begin position="497"/>
        <end position="516"/>
    </location>
</feature>
<dbReference type="SUPFAM" id="SSF56112">
    <property type="entry name" value="Protein kinase-like (PK-like)"/>
    <property type="match status" value="1"/>
</dbReference>
<dbReference type="FunFam" id="1.10.510.10:FF:000129">
    <property type="entry name" value="cysteine-rich receptor-like protein kinase 10"/>
    <property type="match status" value="1"/>
</dbReference>
<gene>
    <name evidence="23" type="ORF">Fmac_015713</name>
</gene>
<dbReference type="Gene3D" id="3.30.200.20">
    <property type="entry name" value="Phosphorylase Kinase, domain 1"/>
    <property type="match status" value="1"/>
</dbReference>
<feature type="domain" description="Gnk2-homologous" evidence="22">
    <location>
        <begin position="137"/>
        <end position="245"/>
    </location>
</feature>
<evidence type="ECO:0000256" key="12">
    <source>
        <dbReference type="ARBA" id="ARBA00023136"/>
    </source>
</evidence>
<evidence type="ECO:0000256" key="6">
    <source>
        <dbReference type="ARBA" id="ARBA00022729"/>
    </source>
</evidence>
<dbReference type="InterPro" id="IPR011009">
    <property type="entry name" value="Kinase-like_dom_sf"/>
</dbReference>
<keyword evidence="3" id="KW-0723">Serine/threonine-protein kinase</keyword>
<feature type="domain" description="Gnk2-homologous" evidence="22">
    <location>
        <begin position="270"/>
        <end position="370"/>
    </location>
</feature>
<keyword evidence="11 19" id="KW-1133">Transmembrane helix</keyword>
<keyword evidence="4" id="KW-0808">Transferase</keyword>
<feature type="domain" description="Gnk2-homologous" evidence="22">
    <location>
        <begin position="376"/>
        <end position="481"/>
    </location>
</feature>
<evidence type="ECO:0000256" key="2">
    <source>
        <dbReference type="ARBA" id="ARBA00012513"/>
    </source>
</evidence>
<dbReference type="FunFam" id="3.30.200.20:FF:000195">
    <property type="entry name" value="G-type lectin S-receptor-like serine/threonine-protein kinase"/>
    <property type="match status" value="1"/>
</dbReference>
<dbReference type="Gene3D" id="3.30.430.20">
    <property type="entry name" value="Gnk2 domain, C-X8-C-X2-C motif"/>
    <property type="match status" value="4"/>
</dbReference>
<dbReference type="PROSITE" id="PS00108">
    <property type="entry name" value="PROTEIN_KINASE_ST"/>
    <property type="match status" value="1"/>
</dbReference>
<name>A0ABD1MFB6_9FABA</name>
<evidence type="ECO:0000259" key="21">
    <source>
        <dbReference type="PROSITE" id="PS50011"/>
    </source>
</evidence>
<keyword evidence="6 20" id="KW-0732">Signal</keyword>
<dbReference type="InterPro" id="IPR002902">
    <property type="entry name" value="GNK2"/>
</dbReference>
<evidence type="ECO:0000256" key="8">
    <source>
        <dbReference type="ARBA" id="ARBA00022741"/>
    </source>
</evidence>
<evidence type="ECO:0000256" key="15">
    <source>
        <dbReference type="ARBA" id="ARBA00023180"/>
    </source>
</evidence>
<dbReference type="CDD" id="cd23509">
    <property type="entry name" value="Gnk2-like"/>
    <property type="match status" value="4"/>
</dbReference>
<dbReference type="GO" id="GO:0004674">
    <property type="term" value="F:protein serine/threonine kinase activity"/>
    <property type="evidence" value="ECO:0007669"/>
    <property type="project" value="UniProtKB-KW"/>
</dbReference>
<dbReference type="InterPro" id="IPR001245">
    <property type="entry name" value="Ser-Thr/Tyr_kinase_cat_dom"/>
</dbReference>
<evidence type="ECO:0000259" key="22">
    <source>
        <dbReference type="PROSITE" id="PS51473"/>
    </source>
</evidence>
<organism evidence="23 24">
    <name type="scientific">Flemingia macrophylla</name>
    <dbReference type="NCBI Taxonomy" id="520843"/>
    <lineage>
        <taxon>Eukaryota</taxon>
        <taxon>Viridiplantae</taxon>
        <taxon>Streptophyta</taxon>
        <taxon>Embryophyta</taxon>
        <taxon>Tracheophyta</taxon>
        <taxon>Spermatophyta</taxon>
        <taxon>Magnoliopsida</taxon>
        <taxon>eudicotyledons</taxon>
        <taxon>Gunneridae</taxon>
        <taxon>Pentapetalae</taxon>
        <taxon>rosids</taxon>
        <taxon>fabids</taxon>
        <taxon>Fabales</taxon>
        <taxon>Fabaceae</taxon>
        <taxon>Papilionoideae</taxon>
        <taxon>50 kb inversion clade</taxon>
        <taxon>NPAAA clade</taxon>
        <taxon>indigoferoid/millettioid clade</taxon>
        <taxon>Phaseoleae</taxon>
        <taxon>Flemingia</taxon>
    </lineage>
</organism>
<comment type="catalytic activity">
    <reaction evidence="17">
        <text>L-seryl-[protein] + ATP = O-phospho-L-seryl-[protein] + ADP + H(+)</text>
        <dbReference type="Rhea" id="RHEA:17989"/>
        <dbReference type="Rhea" id="RHEA-COMP:9863"/>
        <dbReference type="Rhea" id="RHEA-COMP:11604"/>
        <dbReference type="ChEBI" id="CHEBI:15378"/>
        <dbReference type="ChEBI" id="CHEBI:29999"/>
        <dbReference type="ChEBI" id="CHEBI:30616"/>
        <dbReference type="ChEBI" id="CHEBI:83421"/>
        <dbReference type="ChEBI" id="CHEBI:456216"/>
        <dbReference type="EC" id="2.7.11.1"/>
    </reaction>
</comment>
<dbReference type="Gene3D" id="1.10.510.10">
    <property type="entry name" value="Transferase(Phosphotransferase) domain 1"/>
    <property type="match status" value="1"/>
</dbReference>
<feature type="signal peptide" evidence="20">
    <location>
        <begin position="1"/>
        <end position="20"/>
    </location>
</feature>
<evidence type="ECO:0000256" key="7">
    <source>
        <dbReference type="ARBA" id="ARBA00022737"/>
    </source>
</evidence>
<keyword evidence="7" id="KW-0677">Repeat</keyword>
<evidence type="ECO:0000256" key="17">
    <source>
        <dbReference type="ARBA" id="ARBA00048679"/>
    </source>
</evidence>
<keyword evidence="9" id="KW-0418">Kinase</keyword>
<dbReference type="PROSITE" id="PS51473">
    <property type="entry name" value="GNK2"/>
    <property type="match status" value="4"/>
</dbReference>
<keyword evidence="13" id="KW-1015">Disulfide bond</keyword>
<evidence type="ECO:0000256" key="9">
    <source>
        <dbReference type="ARBA" id="ARBA00022777"/>
    </source>
</evidence>
<evidence type="ECO:0000256" key="1">
    <source>
        <dbReference type="ARBA" id="ARBA00004167"/>
    </source>
</evidence>
<evidence type="ECO:0000256" key="4">
    <source>
        <dbReference type="ARBA" id="ARBA00022679"/>
    </source>
</evidence>
<dbReference type="Pfam" id="PF07714">
    <property type="entry name" value="PK_Tyr_Ser-Thr"/>
    <property type="match status" value="1"/>
</dbReference>
<keyword evidence="14" id="KW-0675">Receptor</keyword>
<feature type="chain" id="PRO_5044788569" description="non-specific serine/threonine protein kinase" evidence="20">
    <location>
        <begin position="21"/>
        <end position="873"/>
    </location>
</feature>
<dbReference type="FunFam" id="3.30.430.20:FF:000012">
    <property type="entry name" value="Cysteine-rich receptor-like protein kinase 25"/>
    <property type="match status" value="2"/>
</dbReference>
<dbReference type="InterPro" id="IPR038408">
    <property type="entry name" value="GNK2_sf"/>
</dbReference>
<dbReference type="FunFam" id="3.30.430.20:FF:000003">
    <property type="entry name" value="Cysteine-rich RLK (RECEPTOR-like protein kinase) 10"/>
    <property type="match status" value="1"/>
</dbReference>
<evidence type="ECO:0000256" key="10">
    <source>
        <dbReference type="ARBA" id="ARBA00022840"/>
    </source>
</evidence>
<evidence type="ECO:0000256" key="16">
    <source>
        <dbReference type="ARBA" id="ARBA00047899"/>
    </source>
</evidence>